<reference evidence="3 4" key="1">
    <citation type="submission" date="2020-05" db="EMBL/GenBank/DDBJ databases">
        <title>Azospirillum oleiclasticum sp. nov, a nitrogen-fixing and heavy crude oil-emulsifying bacterium isolated from the crude oil of Yumen Oilfield.</title>
        <authorList>
            <person name="Wu D."/>
            <person name="Cai M."/>
            <person name="Zhang X."/>
        </authorList>
    </citation>
    <scope>NUCLEOTIDE SEQUENCE [LARGE SCALE GENOMIC DNA]</scope>
    <source>
        <strain evidence="3 4">ROY-1-1-2</strain>
    </source>
</reference>
<dbReference type="InterPro" id="IPR011990">
    <property type="entry name" value="TPR-like_helical_dom_sf"/>
</dbReference>
<dbReference type="EMBL" id="JABFDB010000067">
    <property type="protein sequence ID" value="NYZ25186.1"/>
    <property type="molecule type" value="Genomic_DNA"/>
</dbReference>
<dbReference type="Gene3D" id="1.25.40.10">
    <property type="entry name" value="Tetratricopeptide repeat domain"/>
    <property type="match status" value="2"/>
</dbReference>
<evidence type="ECO:0000313" key="3">
    <source>
        <dbReference type="EMBL" id="NYZ25186.1"/>
    </source>
</evidence>
<evidence type="ECO:0008006" key="5">
    <source>
        <dbReference type="Google" id="ProtNLM"/>
    </source>
</evidence>
<dbReference type="SUPFAM" id="SSF48452">
    <property type="entry name" value="TPR-like"/>
    <property type="match status" value="2"/>
</dbReference>
<keyword evidence="1" id="KW-0677">Repeat</keyword>
<name>A0ABX2TLN6_9PROT</name>
<organism evidence="3 4">
    <name type="scientific">Azospirillum oleiclasticum</name>
    <dbReference type="NCBI Taxonomy" id="2735135"/>
    <lineage>
        <taxon>Bacteria</taxon>
        <taxon>Pseudomonadati</taxon>
        <taxon>Pseudomonadota</taxon>
        <taxon>Alphaproteobacteria</taxon>
        <taxon>Rhodospirillales</taxon>
        <taxon>Azospirillaceae</taxon>
        <taxon>Azospirillum</taxon>
    </lineage>
</organism>
<keyword evidence="2" id="KW-0802">TPR repeat</keyword>
<evidence type="ECO:0000256" key="2">
    <source>
        <dbReference type="ARBA" id="ARBA00022803"/>
    </source>
</evidence>
<dbReference type="PANTHER" id="PTHR45586">
    <property type="entry name" value="TPR REPEAT-CONTAINING PROTEIN PA4667"/>
    <property type="match status" value="1"/>
</dbReference>
<comment type="caution">
    <text evidence="3">The sequence shown here is derived from an EMBL/GenBank/DDBJ whole genome shotgun (WGS) entry which is preliminary data.</text>
</comment>
<gene>
    <name evidence="3" type="ORF">HND93_36285</name>
</gene>
<sequence length="438" mass="47589">MELTTESLERWRRAIRDDVNGRYLLSMAVAIRFQGGGALALPWLEKAHREAGSHQDAAAFALSQVLSEVGEEARAIRISHDAVARNPDHELAALRDLGAFYLDTPVVPESARTDLLTRAFRMARERGNLAATGETGARLAVQHARLGRFDDARDVLQALDGLTGATPETVALLLELLATAADERDLWCAAARALITLMPADASEEIPTLHRVASKADTMNQPAIMVMALERILAIAPRDVPARLRLAQNRAIEGDEAAAIALLMEMVSGGDVATLVALSNILFLAGRAEEADRYSAENLSRHPDAIAVIQQRGVLLIAMGRHQEAVTLLRPVTDMWPSNPSLGSTLALALHHLGHSEDALKHMPLPQSVSTADRSWVPWYLCVRGVIQDAAGRSDDATRSFTEAARIATLEKLRFHLRLRPTIADAAMQRLQGVGFAI</sequence>
<protein>
    <recommendedName>
        <fullName evidence="5">Tetratricopeptide repeat protein</fullName>
    </recommendedName>
</protein>
<dbReference type="Proteomes" id="UP000584642">
    <property type="component" value="Unassembled WGS sequence"/>
</dbReference>
<dbReference type="PANTHER" id="PTHR45586:SF1">
    <property type="entry name" value="LIPOPOLYSACCHARIDE ASSEMBLY PROTEIN B"/>
    <property type="match status" value="1"/>
</dbReference>
<dbReference type="InterPro" id="IPR051012">
    <property type="entry name" value="CellSynth/LPSAsmb/PSIAsmb"/>
</dbReference>
<evidence type="ECO:0000313" key="4">
    <source>
        <dbReference type="Proteomes" id="UP000584642"/>
    </source>
</evidence>
<dbReference type="RefSeq" id="WP_180286958.1">
    <property type="nucleotide sequence ID" value="NZ_JABFDB010000067.1"/>
</dbReference>
<proteinExistence type="predicted"/>
<evidence type="ECO:0000256" key="1">
    <source>
        <dbReference type="ARBA" id="ARBA00022737"/>
    </source>
</evidence>
<accession>A0ABX2TLN6</accession>
<keyword evidence="4" id="KW-1185">Reference proteome</keyword>